<reference evidence="2" key="1">
    <citation type="submission" date="2013-12" db="EMBL/GenBank/DDBJ databases">
        <authorList>
            <person name="Aslett M."/>
        </authorList>
    </citation>
    <scope>NUCLEOTIDE SEQUENCE [LARGE SCALE GENOMIC DNA]</scope>
    <source>
        <strain evidence="2">Lindley</strain>
    </source>
</reference>
<feature type="compositionally biased region" description="Low complexity" evidence="1">
    <location>
        <begin position="153"/>
        <end position="200"/>
    </location>
</feature>
<dbReference type="AlphaFoldDB" id="A0A183CP73"/>
<proteinExistence type="predicted"/>
<dbReference type="WBParaSite" id="GPLIN_001468000">
    <property type="protein sequence ID" value="GPLIN_001468000"/>
    <property type="gene ID" value="GPLIN_001468000"/>
</dbReference>
<protein>
    <submittedName>
        <fullName evidence="3">Mucin-5AC-like</fullName>
    </submittedName>
</protein>
<organism evidence="2 3">
    <name type="scientific">Globodera pallida</name>
    <name type="common">Potato cyst nematode worm</name>
    <name type="synonym">Heterodera pallida</name>
    <dbReference type="NCBI Taxonomy" id="36090"/>
    <lineage>
        <taxon>Eukaryota</taxon>
        <taxon>Metazoa</taxon>
        <taxon>Ecdysozoa</taxon>
        <taxon>Nematoda</taxon>
        <taxon>Chromadorea</taxon>
        <taxon>Rhabditida</taxon>
        <taxon>Tylenchina</taxon>
        <taxon>Tylenchomorpha</taxon>
        <taxon>Tylenchoidea</taxon>
        <taxon>Heteroderidae</taxon>
        <taxon>Heteroderinae</taxon>
        <taxon>Globodera</taxon>
    </lineage>
</organism>
<accession>A0A183CP73</accession>
<evidence type="ECO:0000313" key="3">
    <source>
        <dbReference type="WBParaSite" id="GPLIN_001468000"/>
    </source>
</evidence>
<name>A0A183CP73_GLOPA</name>
<feature type="region of interest" description="Disordered" evidence="1">
    <location>
        <begin position="142"/>
        <end position="200"/>
    </location>
</feature>
<keyword evidence="2" id="KW-1185">Reference proteome</keyword>
<dbReference type="Proteomes" id="UP000050741">
    <property type="component" value="Unassembled WGS sequence"/>
</dbReference>
<sequence>MCAPVINKLECVRIAKEDAMKNGVTVTNFDCKCPYGAEGEDFSNAKFEILPIPISTLLTCKKADFDSEEYGGAYKAECSHDEDKYCYIASCAKGNKHVMTVWNCSPDTNCTAISAQVGETLNATVTCECLFGKANANLANENFTLPMVPPPTTTQKPTTTTGKPTTTTDKTTTPTDKTTTTTDKTTTTTDKPMTTTDKPTTTTAEANLGVRAKISVCSGVLLAIGHVLASVLPKFGVDGQLFNDL</sequence>
<evidence type="ECO:0000313" key="2">
    <source>
        <dbReference type="Proteomes" id="UP000050741"/>
    </source>
</evidence>
<reference evidence="2" key="2">
    <citation type="submission" date="2014-05" db="EMBL/GenBank/DDBJ databases">
        <title>The genome and life-stage specific transcriptomes of Globodera pallida elucidate key aspects of plant parasitism by a cyst nematode.</title>
        <authorList>
            <person name="Cotton J.A."/>
            <person name="Lilley C.J."/>
            <person name="Jones L.M."/>
            <person name="Kikuchi T."/>
            <person name="Reid A.J."/>
            <person name="Thorpe P."/>
            <person name="Tsai I.J."/>
            <person name="Beasley H."/>
            <person name="Blok V."/>
            <person name="Cock P.J.A."/>
            <person name="Van den Akker S.E."/>
            <person name="Holroyd N."/>
            <person name="Hunt M."/>
            <person name="Mantelin S."/>
            <person name="Naghra H."/>
            <person name="Pain A."/>
            <person name="Palomares-Rius J.E."/>
            <person name="Zarowiecki M."/>
            <person name="Berriman M."/>
            <person name="Jones J.T."/>
            <person name="Urwin P.E."/>
        </authorList>
    </citation>
    <scope>NUCLEOTIDE SEQUENCE [LARGE SCALE GENOMIC DNA]</scope>
    <source>
        <strain evidence="2">Lindley</strain>
    </source>
</reference>
<evidence type="ECO:0000256" key="1">
    <source>
        <dbReference type="SAM" id="MobiDB-lite"/>
    </source>
</evidence>
<reference evidence="3" key="3">
    <citation type="submission" date="2016-06" db="UniProtKB">
        <authorList>
            <consortium name="WormBaseParasite"/>
        </authorList>
    </citation>
    <scope>IDENTIFICATION</scope>
</reference>